<name>A0A7X2P817_9FIRM</name>
<keyword evidence="2" id="KW-1185">Reference proteome</keyword>
<dbReference type="AlphaFoldDB" id="A0A7X2P817"/>
<accession>A0A7X2P817</accession>
<dbReference type="RefSeq" id="WP_154457762.1">
    <property type="nucleotide sequence ID" value="NZ_VUMV01000003.1"/>
</dbReference>
<evidence type="ECO:0000313" key="2">
    <source>
        <dbReference type="Proteomes" id="UP000466864"/>
    </source>
</evidence>
<dbReference type="Proteomes" id="UP000466864">
    <property type="component" value="Unassembled WGS sequence"/>
</dbReference>
<organism evidence="1 2">
    <name type="scientific">Bilifractor porci</name>
    <dbReference type="NCBI Taxonomy" id="2606636"/>
    <lineage>
        <taxon>Bacteria</taxon>
        <taxon>Bacillati</taxon>
        <taxon>Bacillota</taxon>
        <taxon>Clostridia</taxon>
        <taxon>Lachnospirales</taxon>
        <taxon>Lachnospiraceae</taxon>
        <taxon>Bilifractor</taxon>
    </lineage>
</organism>
<gene>
    <name evidence="1" type="ORF">FYJ60_05950</name>
</gene>
<protein>
    <submittedName>
        <fullName evidence="1">Uncharacterized protein</fullName>
    </submittedName>
</protein>
<evidence type="ECO:0000313" key="1">
    <source>
        <dbReference type="EMBL" id="MST81856.1"/>
    </source>
</evidence>
<reference evidence="1 2" key="1">
    <citation type="submission" date="2019-08" db="EMBL/GenBank/DDBJ databases">
        <title>In-depth cultivation of the pig gut microbiome towards novel bacterial diversity and tailored functional studies.</title>
        <authorList>
            <person name="Wylensek D."/>
            <person name="Hitch T.C.A."/>
            <person name="Clavel T."/>
        </authorList>
    </citation>
    <scope>NUCLEOTIDE SEQUENCE [LARGE SCALE GENOMIC DNA]</scope>
    <source>
        <strain evidence="1 2">Oil+RF-744-WCA-WT-13</strain>
    </source>
</reference>
<dbReference type="EMBL" id="VUMV01000003">
    <property type="protein sequence ID" value="MST81856.1"/>
    <property type="molecule type" value="Genomic_DNA"/>
</dbReference>
<proteinExistence type="predicted"/>
<comment type="caution">
    <text evidence="1">The sequence shown here is derived from an EMBL/GenBank/DDBJ whole genome shotgun (WGS) entry which is preliminary data.</text>
</comment>
<sequence>MGKTEKIRPADKIQELQQSLKGPEITTHLNDEEGYEYLEKGHVCMEVQNPGAGDNLFLDVEDQFTLSFGEWDSQYAATEEDFRLLCEDLNLLLNRKMYTVVVYVKDDWICSLTVREKEIRKNNLLDHIRDFLHSADCDAFIDLMQKEGASIRCTFWGEKTKKVHLTGR</sequence>